<dbReference type="SUPFAM" id="SSF54001">
    <property type="entry name" value="Cysteine proteinases"/>
    <property type="match status" value="1"/>
</dbReference>
<evidence type="ECO:0000256" key="3">
    <source>
        <dbReference type="ARBA" id="ARBA00022729"/>
    </source>
</evidence>
<keyword evidence="2" id="KW-0645">Protease</keyword>
<protein>
    <submittedName>
        <fullName evidence="11">Uncharacterized protein</fullName>
    </submittedName>
</protein>
<dbReference type="PROSITE" id="PS00640">
    <property type="entry name" value="THIOL_PROTEASE_ASN"/>
    <property type="match status" value="1"/>
</dbReference>
<dbReference type="InterPro" id="IPR000668">
    <property type="entry name" value="Peptidase_C1A_C"/>
</dbReference>
<dbReference type="GO" id="GO:0008234">
    <property type="term" value="F:cysteine-type peptidase activity"/>
    <property type="evidence" value="ECO:0007669"/>
    <property type="project" value="UniProtKB-KW"/>
</dbReference>
<dbReference type="EMBL" id="JAMSHJ010000001">
    <property type="protein sequence ID" value="KAI5447815.1"/>
    <property type="molecule type" value="Genomic_DNA"/>
</dbReference>
<dbReference type="PRINTS" id="PR00705">
    <property type="entry name" value="PAPAIN"/>
</dbReference>
<proteinExistence type="inferred from homology"/>
<dbReference type="Gramene" id="Psat01G0531500-T1">
    <property type="protein sequence ID" value="KAI5447815.1"/>
    <property type="gene ID" value="KIW84_015315"/>
</dbReference>
<evidence type="ECO:0000256" key="1">
    <source>
        <dbReference type="ARBA" id="ARBA00008455"/>
    </source>
</evidence>
<comment type="similarity">
    <text evidence="1">Belongs to the peptidase C1 family.</text>
</comment>
<dbReference type="InterPro" id="IPR025661">
    <property type="entry name" value="Pept_asp_AS"/>
</dbReference>
<keyword evidence="7" id="KW-0325">Glycoprotein</keyword>
<dbReference type="InterPro" id="IPR013128">
    <property type="entry name" value="Peptidase_C1A"/>
</dbReference>
<feature type="chain" id="PRO_5038932561" evidence="8">
    <location>
        <begin position="19"/>
        <end position="339"/>
    </location>
</feature>
<dbReference type="Pfam" id="PF08246">
    <property type="entry name" value="Inhibitor_I29"/>
    <property type="match status" value="1"/>
</dbReference>
<feature type="domain" description="Peptidase C1A papain C-terminal" evidence="9">
    <location>
        <begin position="124"/>
        <end position="338"/>
    </location>
</feature>
<gene>
    <name evidence="11" type="ORF">KIW84_015315</name>
</gene>
<name>A0A9D5BQF3_PEA</name>
<organism evidence="11 12">
    <name type="scientific">Pisum sativum</name>
    <name type="common">Garden pea</name>
    <name type="synonym">Lathyrus oleraceus</name>
    <dbReference type="NCBI Taxonomy" id="3888"/>
    <lineage>
        <taxon>Eukaryota</taxon>
        <taxon>Viridiplantae</taxon>
        <taxon>Streptophyta</taxon>
        <taxon>Embryophyta</taxon>
        <taxon>Tracheophyta</taxon>
        <taxon>Spermatophyta</taxon>
        <taxon>Magnoliopsida</taxon>
        <taxon>eudicotyledons</taxon>
        <taxon>Gunneridae</taxon>
        <taxon>Pentapetalae</taxon>
        <taxon>rosids</taxon>
        <taxon>fabids</taxon>
        <taxon>Fabales</taxon>
        <taxon>Fabaceae</taxon>
        <taxon>Papilionoideae</taxon>
        <taxon>50 kb inversion clade</taxon>
        <taxon>NPAAA clade</taxon>
        <taxon>Hologalegina</taxon>
        <taxon>IRL clade</taxon>
        <taxon>Fabeae</taxon>
        <taxon>Lathyrus</taxon>
    </lineage>
</organism>
<feature type="domain" description="Cathepsin propeptide inhibitor" evidence="10">
    <location>
        <begin position="33"/>
        <end position="90"/>
    </location>
</feature>
<dbReference type="InterPro" id="IPR013201">
    <property type="entry name" value="Prot_inhib_I29"/>
</dbReference>
<dbReference type="Pfam" id="PF00112">
    <property type="entry name" value="Peptidase_C1"/>
    <property type="match status" value="1"/>
</dbReference>
<keyword evidence="4" id="KW-0378">Hydrolase</keyword>
<accession>A0A9D5BQF3</accession>
<dbReference type="GO" id="GO:0006508">
    <property type="term" value="P:proteolysis"/>
    <property type="evidence" value="ECO:0007669"/>
    <property type="project" value="UniProtKB-KW"/>
</dbReference>
<keyword evidence="6" id="KW-1015">Disulfide bond</keyword>
<keyword evidence="3 8" id="KW-0732">Signal</keyword>
<dbReference type="InterPro" id="IPR000169">
    <property type="entry name" value="Pept_cys_AS"/>
</dbReference>
<dbReference type="CDD" id="cd02248">
    <property type="entry name" value="Peptidase_C1A"/>
    <property type="match status" value="1"/>
</dbReference>
<evidence type="ECO:0000256" key="5">
    <source>
        <dbReference type="ARBA" id="ARBA00022807"/>
    </source>
</evidence>
<evidence type="ECO:0000256" key="8">
    <source>
        <dbReference type="SAM" id="SignalP"/>
    </source>
</evidence>
<dbReference type="PROSITE" id="PS00639">
    <property type="entry name" value="THIOL_PROTEASE_HIS"/>
    <property type="match status" value="1"/>
</dbReference>
<evidence type="ECO:0000256" key="6">
    <source>
        <dbReference type="ARBA" id="ARBA00023157"/>
    </source>
</evidence>
<comment type="caution">
    <text evidence="11">The sequence shown here is derived from an EMBL/GenBank/DDBJ whole genome shotgun (WGS) entry which is preliminary data.</text>
</comment>
<keyword evidence="5" id="KW-0788">Thiol protease</keyword>
<dbReference type="Proteomes" id="UP001058974">
    <property type="component" value="Chromosome 1"/>
</dbReference>
<reference evidence="11 12" key="1">
    <citation type="journal article" date="2022" name="Nat. Genet.">
        <title>Improved pea reference genome and pan-genome highlight genomic features and evolutionary characteristics.</title>
        <authorList>
            <person name="Yang T."/>
            <person name="Liu R."/>
            <person name="Luo Y."/>
            <person name="Hu S."/>
            <person name="Wang D."/>
            <person name="Wang C."/>
            <person name="Pandey M.K."/>
            <person name="Ge S."/>
            <person name="Xu Q."/>
            <person name="Li N."/>
            <person name="Li G."/>
            <person name="Huang Y."/>
            <person name="Saxena R.K."/>
            <person name="Ji Y."/>
            <person name="Li M."/>
            <person name="Yan X."/>
            <person name="He Y."/>
            <person name="Liu Y."/>
            <person name="Wang X."/>
            <person name="Xiang C."/>
            <person name="Varshney R.K."/>
            <person name="Ding H."/>
            <person name="Gao S."/>
            <person name="Zong X."/>
        </authorList>
    </citation>
    <scope>NUCLEOTIDE SEQUENCE [LARGE SCALE GENOMIC DNA]</scope>
    <source>
        <strain evidence="11 12">cv. Zhongwan 6</strain>
    </source>
</reference>
<sequence>MKHLLGVCIIILWACAQGGMSRILNESSIVKAHQQWMIKYGRTYTNDLEMEKRFQIFKEKFEYIEKFNNAGNKSYTLGLNPHSDLTNEEFIASYHGFKAPSHLNSSQIRSNTILFNLTSISPPYLDYLDWRSKGAVTDIKDQNKCGACWAFASVAAVEAVYQISEGILVPLSEQQLIDCDKKSEGCVSGSFDNGFQAIIDSDGVLQEADYPYQALVQTCQLNEYSEPDAYISSYKYIKQNDEEQLLAAVTQQPVTVSISPSPEFQAYEEGVYSGSCGTENTHAVTIVGYGTTEEGLKYWLIKNSWSKNWGEDGYMRIRRQSGGPEGHCGLAKFGGYPVI</sequence>
<keyword evidence="12" id="KW-1185">Reference proteome</keyword>
<evidence type="ECO:0000313" key="12">
    <source>
        <dbReference type="Proteomes" id="UP001058974"/>
    </source>
</evidence>
<evidence type="ECO:0000259" key="10">
    <source>
        <dbReference type="SMART" id="SM00848"/>
    </source>
</evidence>
<dbReference type="Gene3D" id="3.90.70.10">
    <property type="entry name" value="Cysteine proteinases"/>
    <property type="match status" value="1"/>
</dbReference>
<dbReference type="InterPro" id="IPR038765">
    <property type="entry name" value="Papain-like_cys_pep_sf"/>
</dbReference>
<dbReference type="InterPro" id="IPR039417">
    <property type="entry name" value="Peptidase_C1A_papain-like"/>
</dbReference>
<dbReference type="OrthoDB" id="190265at2759"/>
<dbReference type="PROSITE" id="PS00139">
    <property type="entry name" value="THIOL_PROTEASE_CYS"/>
    <property type="match status" value="1"/>
</dbReference>
<dbReference type="AlphaFoldDB" id="A0A9D5BQF3"/>
<feature type="signal peptide" evidence="8">
    <location>
        <begin position="1"/>
        <end position="18"/>
    </location>
</feature>
<evidence type="ECO:0000256" key="2">
    <source>
        <dbReference type="ARBA" id="ARBA00022670"/>
    </source>
</evidence>
<dbReference type="FunFam" id="3.90.70.10:FF:000067">
    <property type="entry name" value="Senescence-specific cysteine protease"/>
    <property type="match status" value="1"/>
</dbReference>
<evidence type="ECO:0000256" key="7">
    <source>
        <dbReference type="ARBA" id="ARBA00023180"/>
    </source>
</evidence>
<evidence type="ECO:0000259" key="9">
    <source>
        <dbReference type="SMART" id="SM00645"/>
    </source>
</evidence>
<dbReference type="SMART" id="SM00645">
    <property type="entry name" value="Pept_C1"/>
    <property type="match status" value="1"/>
</dbReference>
<evidence type="ECO:0000256" key="4">
    <source>
        <dbReference type="ARBA" id="ARBA00022801"/>
    </source>
</evidence>
<dbReference type="SMART" id="SM00848">
    <property type="entry name" value="Inhibitor_I29"/>
    <property type="match status" value="1"/>
</dbReference>
<dbReference type="PANTHER" id="PTHR12411">
    <property type="entry name" value="CYSTEINE PROTEASE FAMILY C1-RELATED"/>
    <property type="match status" value="1"/>
</dbReference>
<dbReference type="InterPro" id="IPR025660">
    <property type="entry name" value="Pept_his_AS"/>
</dbReference>
<evidence type="ECO:0000313" key="11">
    <source>
        <dbReference type="EMBL" id="KAI5447815.1"/>
    </source>
</evidence>